<evidence type="ECO:0000313" key="1">
    <source>
        <dbReference type="EMBL" id="KAJ8780496.1"/>
    </source>
</evidence>
<evidence type="ECO:0000313" key="2">
    <source>
        <dbReference type="Proteomes" id="UP001159641"/>
    </source>
</evidence>
<dbReference type="AlphaFoldDB" id="A0AB34GLM9"/>
<dbReference type="Proteomes" id="UP001159641">
    <property type="component" value="Unassembled WGS sequence"/>
</dbReference>
<organism evidence="1 2">
    <name type="scientific">Eschrichtius robustus</name>
    <name type="common">California gray whale</name>
    <name type="synonym">Eschrichtius gibbosus</name>
    <dbReference type="NCBI Taxonomy" id="9764"/>
    <lineage>
        <taxon>Eukaryota</taxon>
        <taxon>Metazoa</taxon>
        <taxon>Chordata</taxon>
        <taxon>Craniata</taxon>
        <taxon>Vertebrata</taxon>
        <taxon>Euteleostomi</taxon>
        <taxon>Mammalia</taxon>
        <taxon>Eutheria</taxon>
        <taxon>Laurasiatheria</taxon>
        <taxon>Artiodactyla</taxon>
        <taxon>Whippomorpha</taxon>
        <taxon>Cetacea</taxon>
        <taxon>Mysticeti</taxon>
        <taxon>Eschrichtiidae</taxon>
        <taxon>Eschrichtius</taxon>
    </lineage>
</organism>
<accession>A0AB34GLM9</accession>
<proteinExistence type="predicted"/>
<keyword evidence="2" id="KW-1185">Reference proteome</keyword>
<comment type="caution">
    <text evidence="1">The sequence shown here is derived from an EMBL/GenBank/DDBJ whole genome shotgun (WGS) entry which is preliminary data.</text>
</comment>
<protein>
    <recommendedName>
        <fullName evidence="3">60S ribosomal protein L29</fullName>
    </recommendedName>
</protein>
<reference evidence="1 2" key="1">
    <citation type="submission" date="2022-11" db="EMBL/GenBank/DDBJ databases">
        <title>Whole genome sequence of Eschrichtius robustus ER-17-0199.</title>
        <authorList>
            <person name="Bruniche-Olsen A."/>
            <person name="Black A.N."/>
            <person name="Fields C.J."/>
            <person name="Walden K."/>
            <person name="Dewoody J.A."/>
        </authorList>
    </citation>
    <scope>NUCLEOTIDE SEQUENCE [LARGE SCALE GENOMIC DNA]</scope>
    <source>
        <strain evidence="1">ER-17-0199</strain>
        <tissue evidence="1">Blubber</tissue>
    </source>
</reference>
<sequence length="67" mass="7496">MHNAINLTQRVDPDPKFLRNTHFAKKHNKKGLKKVQANNVKAMSAHAEAIKALIKPKIPKGSSRKLS</sequence>
<dbReference type="EMBL" id="JAIQCJ010002160">
    <property type="protein sequence ID" value="KAJ8780496.1"/>
    <property type="molecule type" value="Genomic_DNA"/>
</dbReference>
<gene>
    <name evidence="1" type="ORF">J1605_011760</name>
</gene>
<dbReference type="Gene3D" id="6.10.140.1730">
    <property type="match status" value="1"/>
</dbReference>
<name>A0AB34GLM9_ESCRO</name>
<evidence type="ECO:0008006" key="3">
    <source>
        <dbReference type="Google" id="ProtNLM"/>
    </source>
</evidence>